<dbReference type="Proteomes" id="UP000621210">
    <property type="component" value="Unassembled WGS sequence"/>
</dbReference>
<reference evidence="1" key="2">
    <citation type="submission" date="2020-09" db="EMBL/GenBank/DDBJ databases">
        <authorList>
            <person name="Luo X."/>
        </authorList>
    </citation>
    <scope>NUCLEOTIDE SEQUENCE</scope>
    <source>
        <strain evidence="1">TRM S81-3</strain>
    </source>
</reference>
<dbReference type="Pfam" id="PF11136">
    <property type="entry name" value="DUF2889"/>
    <property type="match status" value="1"/>
</dbReference>
<gene>
    <name evidence="1" type="ORF">H0H10_01380</name>
</gene>
<name>A0A926KZP2_9ACTN</name>
<dbReference type="RefSeq" id="WP_188178929.1">
    <property type="nucleotide sequence ID" value="NZ_JACVQF010000036.1"/>
</dbReference>
<comment type="caution">
    <text evidence="1">The sequence shown here is derived from an EMBL/GenBank/DDBJ whole genome shotgun (WGS) entry which is preliminary data.</text>
</comment>
<proteinExistence type="predicted"/>
<evidence type="ECO:0000313" key="2">
    <source>
        <dbReference type="Proteomes" id="UP000621210"/>
    </source>
</evidence>
<keyword evidence="2" id="KW-1185">Reference proteome</keyword>
<dbReference type="AlphaFoldDB" id="A0A926KZP2"/>
<sequence length="292" mass="31123">MLRPAGVLGDLVLRGRARDLATAHDGSASVLGEASFDMRVAFLDGRRVTRVTTAPVVPALGGLVGATAGSGFRARLDELVPYERDARSLLYTLLDDVPGATLVSHHVIEAAGVRGAGGRSDYRPVPDLCAGFRRGGTVLAGIERGGRFPLATGPAAPLLESGDDPLAWHRLDALPPHGMRRQRRLDVLPGEVISAESLFRDSHLAADGCATVIHEYEVRARVVPETWRVLDAVATPRVLPWPECPAAAGSAGRLVGGDLREVCQEVRTDFRGSSTCTHLNDQLRSLRDVVAL</sequence>
<accession>A0A926KZP2</accession>
<reference evidence="1" key="1">
    <citation type="submission" date="2020-09" db="EMBL/GenBank/DDBJ databases">
        <title>Streptomyces grisecoloratus sp. nov., isolated from cotton soil.</title>
        <authorList>
            <person name="Xing L."/>
        </authorList>
    </citation>
    <scope>NUCLEOTIDE SEQUENCE</scope>
    <source>
        <strain evidence="1">TRM S81-3</strain>
    </source>
</reference>
<dbReference type="InterPro" id="IPR021312">
    <property type="entry name" value="DUF2889"/>
</dbReference>
<evidence type="ECO:0000313" key="1">
    <source>
        <dbReference type="EMBL" id="MBD0417846.1"/>
    </source>
</evidence>
<dbReference type="EMBL" id="JACVQF010000036">
    <property type="protein sequence ID" value="MBD0417846.1"/>
    <property type="molecule type" value="Genomic_DNA"/>
</dbReference>
<protein>
    <submittedName>
        <fullName evidence="1">DUF2889 domain-containing protein</fullName>
    </submittedName>
</protein>
<organism evidence="1 2">
    <name type="scientific">Streptomyces griseicoloratus</name>
    <dbReference type="NCBI Taxonomy" id="2752516"/>
    <lineage>
        <taxon>Bacteria</taxon>
        <taxon>Bacillati</taxon>
        <taxon>Actinomycetota</taxon>
        <taxon>Actinomycetes</taxon>
        <taxon>Kitasatosporales</taxon>
        <taxon>Streptomycetaceae</taxon>
        <taxon>Streptomyces</taxon>
    </lineage>
</organism>